<evidence type="ECO:0000256" key="1">
    <source>
        <dbReference type="ARBA" id="ARBA00022527"/>
    </source>
</evidence>
<keyword evidence="3" id="KW-0547">Nucleotide-binding</keyword>
<reference evidence="3 4" key="1">
    <citation type="submission" date="2021-07" db="EMBL/GenBank/DDBJ databases">
        <title>Actinomadura sp. PM05-2 isolated from lichen.</title>
        <authorList>
            <person name="Somphong A."/>
            <person name="Phongsopitanun W."/>
            <person name="Tanasupawat S."/>
            <person name="Peongsungnone V."/>
        </authorList>
    </citation>
    <scope>NUCLEOTIDE SEQUENCE [LARGE SCALE GENOMIC DNA]</scope>
    <source>
        <strain evidence="3 4">PM05-2</strain>
    </source>
</reference>
<dbReference type="CDD" id="cd16936">
    <property type="entry name" value="HATPase_RsbW-like"/>
    <property type="match status" value="1"/>
</dbReference>
<dbReference type="InterPro" id="IPR036890">
    <property type="entry name" value="HATPase_C_sf"/>
</dbReference>
<dbReference type="Gene3D" id="3.30.565.10">
    <property type="entry name" value="Histidine kinase-like ATPase, C-terminal domain"/>
    <property type="match status" value="1"/>
</dbReference>
<sequence length="130" mass="14116">MIAATPESIKSARDFVGRWFYDHGLDQTSIDLAETVATELVTNAYRHAAMPGEGIIVRLFVSDAGPVLEVWDRSEIKPEVRSPNAESTSGRGLMMVEAMTPMWGCIPLASGGKAVWAVLHAERADEECPA</sequence>
<dbReference type="InterPro" id="IPR050267">
    <property type="entry name" value="Anti-sigma-factor_SerPK"/>
</dbReference>
<keyword evidence="1" id="KW-0418">Kinase</keyword>
<name>A0ABS7FVX0_9ACTN</name>
<dbReference type="PANTHER" id="PTHR35526:SF3">
    <property type="entry name" value="ANTI-SIGMA-F FACTOR RSBW"/>
    <property type="match status" value="1"/>
</dbReference>
<comment type="caution">
    <text evidence="3">The sequence shown here is derived from an EMBL/GenBank/DDBJ whole genome shotgun (WGS) entry which is preliminary data.</text>
</comment>
<evidence type="ECO:0000313" key="3">
    <source>
        <dbReference type="EMBL" id="MBW8484562.1"/>
    </source>
</evidence>
<keyword evidence="3" id="KW-0067">ATP-binding</keyword>
<protein>
    <submittedName>
        <fullName evidence="3">ATP-binding protein</fullName>
    </submittedName>
</protein>
<evidence type="ECO:0000313" key="4">
    <source>
        <dbReference type="Proteomes" id="UP000774570"/>
    </source>
</evidence>
<keyword evidence="1" id="KW-0723">Serine/threonine-protein kinase</keyword>
<keyword evidence="1" id="KW-0808">Transferase</keyword>
<accession>A0ABS7FVX0</accession>
<evidence type="ECO:0000259" key="2">
    <source>
        <dbReference type="Pfam" id="PF13581"/>
    </source>
</evidence>
<dbReference type="Pfam" id="PF13581">
    <property type="entry name" value="HATPase_c_2"/>
    <property type="match status" value="1"/>
</dbReference>
<organism evidence="3 4">
    <name type="scientific">Actinomadura parmotrematis</name>
    <dbReference type="NCBI Taxonomy" id="2864039"/>
    <lineage>
        <taxon>Bacteria</taxon>
        <taxon>Bacillati</taxon>
        <taxon>Actinomycetota</taxon>
        <taxon>Actinomycetes</taxon>
        <taxon>Streptosporangiales</taxon>
        <taxon>Thermomonosporaceae</taxon>
        <taxon>Actinomadura</taxon>
    </lineage>
</organism>
<dbReference type="GO" id="GO:0005524">
    <property type="term" value="F:ATP binding"/>
    <property type="evidence" value="ECO:0007669"/>
    <property type="project" value="UniProtKB-KW"/>
</dbReference>
<feature type="domain" description="Histidine kinase/HSP90-like ATPase" evidence="2">
    <location>
        <begin position="2"/>
        <end position="100"/>
    </location>
</feature>
<dbReference type="InterPro" id="IPR003594">
    <property type="entry name" value="HATPase_dom"/>
</dbReference>
<gene>
    <name evidence="3" type="ORF">K1Y72_19420</name>
</gene>
<proteinExistence type="predicted"/>
<dbReference type="Proteomes" id="UP000774570">
    <property type="component" value="Unassembled WGS sequence"/>
</dbReference>
<keyword evidence="4" id="KW-1185">Reference proteome</keyword>
<dbReference type="PANTHER" id="PTHR35526">
    <property type="entry name" value="ANTI-SIGMA-F FACTOR RSBW-RELATED"/>
    <property type="match status" value="1"/>
</dbReference>
<dbReference type="EMBL" id="JAIBOA010000012">
    <property type="protein sequence ID" value="MBW8484562.1"/>
    <property type="molecule type" value="Genomic_DNA"/>
</dbReference>
<dbReference type="SUPFAM" id="SSF55874">
    <property type="entry name" value="ATPase domain of HSP90 chaperone/DNA topoisomerase II/histidine kinase"/>
    <property type="match status" value="1"/>
</dbReference>